<dbReference type="GO" id="GO:0016020">
    <property type="term" value="C:membrane"/>
    <property type="evidence" value="ECO:0007669"/>
    <property type="project" value="UniProtKB-SubCell"/>
</dbReference>
<dbReference type="PROSITE" id="PS50110">
    <property type="entry name" value="RESPONSE_REGULATORY"/>
    <property type="match status" value="1"/>
</dbReference>
<protein>
    <recommendedName>
        <fullName evidence="3">histidine kinase</fullName>
        <ecNumber evidence="3">2.7.13.3</ecNumber>
    </recommendedName>
</protein>
<dbReference type="CDD" id="cd00082">
    <property type="entry name" value="HisKA"/>
    <property type="match status" value="1"/>
</dbReference>
<keyword evidence="11" id="KW-0902">Two-component regulatory system</keyword>
<dbReference type="GO" id="GO:0032259">
    <property type="term" value="P:methylation"/>
    <property type="evidence" value="ECO:0007669"/>
    <property type="project" value="UniProtKB-KW"/>
</dbReference>
<keyword evidence="9" id="KW-0067">ATP-binding</keyword>
<evidence type="ECO:0000313" key="17">
    <source>
        <dbReference type="EMBL" id="MBB3205320.1"/>
    </source>
</evidence>
<evidence type="ECO:0000256" key="3">
    <source>
        <dbReference type="ARBA" id="ARBA00012438"/>
    </source>
</evidence>
<dbReference type="InterPro" id="IPR036890">
    <property type="entry name" value="HATPase_C_sf"/>
</dbReference>
<evidence type="ECO:0000256" key="12">
    <source>
        <dbReference type="ARBA" id="ARBA00023136"/>
    </source>
</evidence>
<dbReference type="InterPro" id="IPR038318">
    <property type="entry name" value="KdpD_sf"/>
</dbReference>
<dbReference type="PANTHER" id="PTHR43547">
    <property type="entry name" value="TWO-COMPONENT HISTIDINE KINASE"/>
    <property type="match status" value="1"/>
</dbReference>
<evidence type="ECO:0000256" key="14">
    <source>
        <dbReference type="SAM" id="Phobius"/>
    </source>
</evidence>
<feature type="transmembrane region" description="Helical" evidence="14">
    <location>
        <begin position="96"/>
        <end position="113"/>
    </location>
</feature>
<dbReference type="AlphaFoldDB" id="A0A7W5DVI6"/>
<dbReference type="InterPro" id="IPR025201">
    <property type="entry name" value="KdpD_TM"/>
</dbReference>
<keyword evidence="7" id="KW-0547">Nucleotide-binding</keyword>
<dbReference type="CDD" id="cd17580">
    <property type="entry name" value="REC_2_DhkD-like"/>
    <property type="match status" value="1"/>
</dbReference>
<dbReference type="InterPro" id="IPR003594">
    <property type="entry name" value="HATPase_dom"/>
</dbReference>
<dbReference type="SUPFAM" id="SSF47384">
    <property type="entry name" value="Homodimeric domain of signal transducing histidine kinase"/>
    <property type="match status" value="1"/>
</dbReference>
<dbReference type="InterPro" id="IPR036097">
    <property type="entry name" value="HisK_dim/P_sf"/>
</dbReference>
<dbReference type="InterPro" id="IPR004358">
    <property type="entry name" value="Sig_transdc_His_kin-like_C"/>
</dbReference>
<evidence type="ECO:0000256" key="13">
    <source>
        <dbReference type="PROSITE-ProRule" id="PRU00169"/>
    </source>
</evidence>
<evidence type="ECO:0000256" key="11">
    <source>
        <dbReference type="ARBA" id="ARBA00023012"/>
    </source>
</evidence>
<dbReference type="EC" id="2.7.13.3" evidence="3"/>
<evidence type="ECO:0000256" key="2">
    <source>
        <dbReference type="ARBA" id="ARBA00004141"/>
    </source>
</evidence>
<keyword evidence="17" id="KW-0489">Methyltransferase</keyword>
<comment type="catalytic activity">
    <reaction evidence="1">
        <text>ATP + protein L-histidine = ADP + protein N-phospho-L-histidine.</text>
        <dbReference type="EC" id="2.7.13.3"/>
    </reaction>
</comment>
<feature type="domain" description="Histidine kinase" evidence="15">
    <location>
        <begin position="150"/>
        <end position="368"/>
    </location>
</feature>
<dbReference type="GO" id="GO:0016787">
    <property type="term" value="F:hydrolase activity"/>
    <property type="evidence" value="ECO:0007669"/>
    <property type="project" value="UniProtKB-KW"/>
</dbReference>
<evidence type="ECO:0000256" key="10">
    <source>
        <dbReference type="ARBA" id="ARBA00022989"/>
    </source>
</evidence>
<keyword evidence="6 14" id="KW-0812">Transmembrane</keyword>
<organism evidence="17 18">
    <name type="scientific">Aporhodopirellula rubra</name>
    <dbReference type="NCBI Taxonomy" id="980271"/>
    <lineage>
        <taxon>Bacteria</taxon>
        <taxon>Pseudomonadati</taxon>
        <taxon>Planctomycetota</taxon>
        <taxon>Planctomycetia</taxon>
        <taxon>Pirellulales</taxon>
        <taxon>Pirellulaceae</taxon>
        <taxon>Aporhodopirellula</taxon>
    </lineage>
</organism>
<evidence type="ECO:0000256" key="6">
    <source>
        <dbReference type="ARBA" id="ARBA00022692"/>
    </source>
</evidence>
<dbReference type="RefSeq" id="WP_184302715.1">
    <property type="nucleotide sequence ID" value="NZ_JACHXU010000003.1"/>
</dbReference>
<keyword evidence="4 13" id="KW-0597">Phosphoprotein</keyword>
<keyword evidence="17" id="KW-0378">Hydrolase</keyword>
<keyword evidence="18" id="KW-1185">Reference proteome</keyword>
<dbReference type="SMART" id="SM00448">
    <property type="entry name" value="REC"/>
    <property type="match status" value="1"/>
</dbReference>
<dbReference type="SMART" id="SM00388">
    <property type="entry name" value="HisKA"/>
    <property type="match status" value="1"/>
</dbReference>
<evidence type="ECO:0000256" key="9">
    <source>
        <dbReference type="ARBA" id="ARBA00022840"/>
    </source>
</evidence>
<gene>
    <name evidence="17" type="ORF">FHS27_001120</name>
</gene>
<dbReference type="Proteomes" id="UP000536179">
    <property type="component" value="Unassembled WGS sequence"/>
</dbReference>
<comment type="subcellular location">
    <subcellularLocation>
        <location evidence="2">Membrane</location>
        <topology evidence="2">Multi-pass membrane protein</topology>
    </subcellularLocation>
</comment>
<dbReference type="InterPro" id="IPR001789">
    <property type="entry name" value="Sig_transdc_resp-reg_receiver"/>
</dbReference>
<dbReference type="PANTHER" id="PTHR43547:SF2">
    <property type="entry name" value="HYBRID SIGNAL TRANSDUCTION HISTIDINE KINASE C"/>
    <property type="match status" value="1"/>
</dbReference>
<dbReference type="SMART" id="SM00387">
    <property type="entry name" value="HATPase_c"/>
    <property type="match status" value="1"/>
</dbReference>
<accession>A0A7W5DVI6</accession>
<evidence type="ECO:0000313" key="18">
    <source>
        <dbReference type="Proteomes" id="UP000536179"/>
    </source>
</evidence>
<dbReference type="GO" id="GO:0000155">
    <property type="term" value="F:phosphorelay sensor kinase activity"/>
    <property type="evidence" value="ECO:0007669"/>
    <property type="project" value="InterPro"/>
</dbReference>
<keyword evidence="12 14" id="KW-0472">Membrane</keyword>
<name>A0A7W5DVI6_9BACT</name>
<dbReference type="InterPro" id="IPR011006">
    <property type="entry name" value="CheY-like_superfamily"/>
</dbReference>
<dbReference type="InterPro" id="IPR003661">
    <property type="entry name" value="HisK_dim/P_dom"/>
</dbReference>
<keyword evidence="8" id="KW-0418">Kinase</keyword>
<keyword evidence="10 14" id="KW-1133">Transmembrane helix</keyword>
<evidence type="ECO:0000259" key="16">
    <source>
        <dbReference type="PROSITE" id="PS50110"/>
    </source>
</evidence>
<evidence type="ECO:0000256" key="8">
    <source>
        <dbReference type="ARBA" id="ARBA00022777"/>
    </source>
</evidence>
<feature type="domain" description="Response regulatory" evidence="16">
    <location>
        <begin position="432"/>
        <end position="548"/>
    </location>
</feature>
<comment type="caution">
    <text evidence="17">The sequence shown here is derived from an EMBL/GenBank/DDBJ whole genome shotgun (WGS) entry which is preliminary data.</text>
</comment>
<feature type="transmembrane region" description="Helical" evidence="14">
    <location>
        <begin position="20"/>
        <end position="37"/>
    </location>
</feature>
<evidence type="ECO:0000256" key="1">
    <source>
        <dbReference type="ARBA" id="ARBA00000085"/>
    </source>
</evidence>
<feature type="modified residue" description="4-aspartylphosphate" evidence="13">
    <location>
        <position position="481"/>
    </location>
</feature>
<evidence type="ECO:0000259" key="15">
    <source>
        <dbReference type="PROSITE" id="PS50109"/>
    </source>
</evidence>
<dbReference type="EMBL" id="JACHXU010000003">
    <property type="protein sequence ID" value="MBB3205320.1"/>
    <property type="molecule type" value="Genomic_DNA"/>
</dbReference>
<dbReference type="SUPFAM" id="SSF52172">
    <property type="entry name" value="CheY-like"/>
    <property type="match status" value="1"/>
</dbReference>
<feature type="transmembrane region" description="Helical" evidence="14">
    <location>
        <begin position="49"/>
        <end position="76"/>
    </location>
</feature>
<dbReference type="PRINTS" id="PR00344">
    <property type="entry name" value="BCTRLSENSOR"/>
</dbReference>
<dbReference type="InterPro" id="IPR005467">
    <property type="entry name" value="His_kinase_dom"/>
</dbReference>
<dbReference type="Gene3D" id="1.10.287.130">
    <property type="match status" value="1"/>
</dbReference>
<dbReference type="Gene3D" id="1.20.120.620">
    <property type="entry name" value="Backbone structure of the membrane domain of e. Coli histidine kinase receptor kdpd"/>
    <property type="match status" value="1"/>
</dbReference>
<dbReference type="Pfam" id="PF00512">
    <property type="entry name" value="HisKA"/>
    <property type="match status" value="1"/>
</dbReference>
<dbReference type="Pfam" id="PF02518">
    <property type="entry name" value="HATPase_c"/>
    <property type="match status" value="1"/>
</dbReference>
<dbReference type="Pfam" id="PF00072">
    <property type="entry name" value="Response_reg"/>
    <property type="match status" value="1"/>
</dbReference>
<dbReference type="Pfam" id="PF13493">
    <property type="entry name" value="DUF4118"/>
    <property type="match status" value="1"/>
</dbReference>
<dbReference type="Gene3D" id="3.40.50.2300">
    <property type="match status" value="1"/>
</dbReference>
<dbReference type="PROSITE" id="PS50109">
    <property type="entry name" value="HIS_KIN"/>
    <property type="match status" value="1"/>
</dbReference>
<evidence type="ECO:0000256" key="7">
    <source>
        <dbReference type="ARBA" id="ARBA00022741"/>
    </source>
</evidence>
<dbReference type="GO" id="GO:0008168">
    <property type="term" value="F:methyltransferase activity"/>
    <property type="evidence" value="ECO:0007669"/>
    <property type="project" value="UniProtKB-KW"/>
</dbReference>
<dbReference type="GO" id="GO:0005524">
    <property type="term" value="F:ATP binding"/>
    <property type="evidence" value="ECO:0007669"/>
    <property type="project" value="UniProtKB-KW"/>
</dbReference>
<evidence type="ECO:0000256" key="4">
    <source>
        <dbReference type="ARBA" id="ARBA00022553"/>
    </source>
</evidence>
<proteinExistence type="predicted"/>
<keyword evidence="5 17" id="KW-0808">Transferase</keyword>
<sequence>MSFLVINRNERSWSALGFRYATAILSTGVMIWVRFLLQPWLNEECPFSLFYLSVLLTAWIAGIGPAILAIALGTFAAAHFFILPSASLWVDHLPDLVQLIIYVFVNCVAIFLFERAERERRLAETRSAENQRLSDDLRRADIRKDEFLALLAHELRNPLAPIRSSLVLLERKVDSPDVVRRVRDVIHRQTLHLIRLTEDLLDVSRFCQGKVELQVCRMDLRKAVHDAIEMVESSFDAKSQRFETMLPDHPIWIEGDRVRLAQLTANLLCNASKYTPEAGRVVLNLEQIEGSISLVVSDNGIGFDPDQAERILEPFVQMDGSRTREYGGLGVGLTIVNRLVSLHHGRLSANSRGPGMGSSFSVTLPLAAAPEDSKDVSNDQFEPVGLISENRFSAPTFPMPMLPPPIFTAAKFSAPKIPAPKFAAKQAADSKRLLLVDDNADASAILAELFRFEGFCVEMASDGYEAVQQARSCRPDVIVMDIGLPGMDGYETARRILRSNTSGDLKLIALTGWGRPADRALAAEAGFHLHLIKPVAFRELLAHVQRVIAEQDSGMTGQPVVSL</sequence>
<dbReference type="Gene3D" id="3.30.565.10">
    <property type="entry name" value="Histidine kinase-like ATPase, C-terminal domain"/>
    <property type="match status" value="1"/>
</dbReference>
<dbReference type="SUPFAM" id="SSF55874">
    <property type="entry name" value="ATPase domain of HSP90 chaperone/DNA topoisomerase II/histidine kinase"/>
    <property type="match status" value="1"/>
</dbReference>
<reference evidence="17 18" key="1">
    <citation type="submission" date="2020-08" db="EMBL/GenBank/DDBJ databases">
        <title>Genomic Encyclopedia of Type Strains, Phase III (KMG-III): the genomes of soil and plant-associated and newly described type strains.</title>
        <authorList>
            <person name="Whitman W."/>
        </authorList>
    </citation>
    <scope>NUCLEOTIDE SEQUENCE [LARGE SCALE GENOMIC DNA]</scope>
    <source>
        <strain evidence="17 18">CECT 8075</strain>
    </source>
</reference>
<evidence type="ECO:0000256" key="5">
    <source>
        <dbReference type="ARBA" id="ARBA00022679"/>
    </source>
</evidence>
<dbReference type="FunFam" id="3.30.565.10:FF:000006">
    <property type="entry name" value="Sensor histidine kinase WalK"/>
    <property type="match status" value="1"/>
</dbReference>